<protein>
    <submittedName>
        <fullName evidence="3">YbbR family protein</fullName>
    </submittedName>
</protein>
<keyword evidence="2" id="KW-1133">Transmembrane helix</keyword>
<reference evidence="3 4" key="1">
    <citation type="submission" date="2010-12" db="EMBL/GenBank/DDBJ databases">
        <title>Complete sequence of Bacillus cellulosilyticus DSM 2522.</title>
        <authorList>
            <consortium name="US DOE Joint Genome Institute"/>
            <person name="Lucas S."/>
            <person name="Copeland A."/>
            <person name="Lapidus A."/>
            <person name="Cheng J.-F."/>
            <person name="Bruce D."/>
            <person name="Goodwin L."/>
            <person name="Pitluck S."/>
            <person name="Chertkov O."/>
            <person name="Detter J.C."/>
            <person name="Han C."/>
            <person name="Tapia R."/>
            <person name="Land M."/>
            <person name="Hauser L."/>
            <person name="Jeffries C."/>
            <person name="Kyrpides N."/>
            <person name="Ivanova N."/>
            <person name="Mikhailova N."/>
            <person name="Brumm P."/>
            <person name="Mead D."/>
            <person name="Woyke T."/>
        </authorList>
    </citation>
    <scope>NUCLEOTIDE SEQUENCE [LARGE SCALE GENOMIC DNA]</scope>
    <source>
        <strain evidence="4">ATCC 21833 / DSM 2522 / FERM P-1141 / JCM 9156 / N-4</strain>
    </source>
</reference>
<dbReference type="InterPro" id="IPR012505">
    <property type="entry name" value="YbbR"/>
</dbReference>
<accession>E6TTC0</accession>
<evidence type="ECO:0000313" key="3">
    <source>
        <dbReference type="EMBL" id="ADU28460.1"/>
    </source>
</evidence>
<name>E6TTC0_EVAC2</name>
<evidence type="ECO:0000256" key="2">
    <source>
        <dbReference type="SAM" id="Phobius"/>
    </source>
</evidence>
<proteinExistence type="predicted"/>
<evidence type="ECO:0000313" key="4">
    <source>
        <dbReference type="Proteomes" id="UP000001401"/>
    </source>
</evidence>
<dbReference type="Gene3D" id="2.170.120.30">
    <property type="match status" value="2"/>
</dbReference>
<feature type="compositionally biased region" description="Acidic residues" evidence="1">
    <location>
        <begin position="426"/>
        <end position="439"/>
    </location>
</feature>
<dbReference type="AlphaFoldDB" id="E6TTC0"/>
<keyword evidence="2" id="KW-0472">Membrane</keyword>
<dbReference type="Proteomes" id="UP000001401">
    <property type="component" value="Chromosome"/>
</dbReference>
<sequence length="439" mass="48458">MDKWFNNSWVLKGVSLLIAMMLFLVVNMDRQPTQTGGLPGITNGQRVIEELDLTVYYDEDTHVVTEAPEHVQVTLRGPQNILTLLALERQSYEVFVDVRGKEPGVHYERVQHRDFHKDLNVSINPPTVRITIQEKQTVSLPVEVDIINEGEVGEGYSIGTPTVSPSNVDITAAQGVIEQIASVRAVVDVAGRDATFQSATSVIVLDQNGNEMNVNTDPPAVEVTVPITAPNKEVPVRIEREGELPEGIAVESITAEPSTITVFGPVSIINDISFIDGVKVDLSNITESTSFEVDVQAPNGVERIAPETITITIEVTQEEEREFSNFEIDVVGVPEGNNYAFIEPEEGMLDISILGSRNVLDRVSRTDIQLYVDLNDLSDGEHDVPLQFNGPQGVRIDPNIMNSVRLVIYDEDEEPFVEEPVQGENTSEEIEGEQEENTT</sequence>
<keyword evidence="4" id="KW-1185">Reference proteome</keyword>
<evidence type="ECO:0000256" key="1">
    <source>
        <dbReference type="SAM" id="MobiDB-lite"/>
    </source>
</evidence>
<keyword evidence="2" id="KW-0812">Transmembrane</keyword>
<dbReference type="eggNOG" id="COG4856">
    <property type="taxonomic scope" value="Bacteria"/>
</dbReference>
<dbReference type="RefSeq" id="WP_013486801.1">
    <property type="nucleotide sequence ID" value="NC_014829.1"/>
</dbReference>
<dbReference type="Gene3D" id="2.170.120.40">
    <property type="entry name" value="YbbR-like domain"/>
    <property type="match status" value="2"/>
</dbReference>
<dbReference type="STRING" id="649639.Bcell_0171"/>
<feature type="region of interest" description="Disordered" evidence="1">
    <location>
        <begin position="414"/>
        <end position="439"/>
    </location>
</feature>
<dbReference type="KEGG" id="bco:Bcell_0171"/>
<dbReference type="OrthoDB" id="2960905at2"/>
<dbReference type="PANTHER" id="PTHR37804">
    <property type="entry name" value="CDAA REGULATORY PROTEIN CDAR"/>
    <property type="match status" value="1"/>
</dbReference>
<dbReference type="EMBL" id="CP002394">
    <property type="protein sequence ID" value="ADU28460.1"/>
    <property type="molecule type" value="Genomic_DNA"/>
</dbReference>
<organism evidence="3 4">
    <name type="scientific">Evansella cellulosilytica (strain ATCC 21833 / DSM 2522 / FERM P-1141 / JCM 9156 / N-4)</name>
    <name type="common">Bacillus cellulosilyticus</name>
    <dbReference type="NCBI Taxonomy" id="649639"/>
    <lineage>
        <taxon>Bacteria</taxon>
        <taxon>Bacillati</taxon>
        <taxon>Bacillota</taxon>
        <taxon>Bacilli</taxon>
        <taxon>Bacillales</taxon>
        <taxon>Bacillaceae</taxon>
        <taxon>Evansella</taxon>
    </lineage>
</organism>
<feature type="transmembrane region" description="Helical" evidence="2">
    <location>
        <begin position="9"/>
        <end position="26"/>
    </location>
</feature>
<dbReference type="PANTHER" id="PTHR37804:SF1">
    <property type="entry name" value="CDAA REGULATORY PROTEIN CDAR"/>
    <property type="match status" value="1"/>
</dbReference>
<gene>
    <name evidence="3" type="ordered locus">Bcell_0171</name>
</gene>
<dbReference type="Pfam" id="PF07949">
    <property type="entry name" value="YbbR"/>
    <property type="match status" value="3"/>
</dbReference>
<dbReference type="HOGENOM" id="CLU_039811_3_1_9"/>
<dbReference type="InterPro" id="IPR053154">
    <property type="entry name" value="c-di-AMP_regulator"/>
</dbReference>